<dbReference type="Proteomes" id="UP000324479">
    <property type="component" value="Unassembled WGS sequence"/>
</dbReference>
<evidence type="ECO:0000256" key="8">
    <source>
        <dbReference type="SAM" id="Phobius"/>
    </source>
</evidence>
<gene>
    <name evidence="9" type="ORF">FYK55_23200</name>
</gene>
<dbReference type="EMBL" id="VWOX01000017">
    <property type="protein sequence ID" value="KAA5539711.1"/>
    <property type="molecule type" value="Genomic_DNA"/>
</dbReference>
<keyword evidence="3" id="KW-0813">Transport</keyword>
<name>A0A5M6CWW9_9BACT</name>
<comment type="subcellular location">
    <subcellularLocation>
        <location evidence="1">Membrane</location>
        <topology evidence="1">Multi-pass membrane protein</topology>
    </subcellularLocation>
</comment>
<evidence type="ECO:0000256" key="2">
    <source>
        <dbReference type="ARBA" id="ARBA00009904"/>
    </source>
</evidence>
<protein>
    <submittedName>
        <fullName evidence="9">V-type ATP synthase subunit I</fullName>
    </submittedName>
</protein>
<dbReference type="PANTHER" id="PTHR11629:SF63">
    <property type="entry name" value="V-TYPE PROTON ATPASE SUBUNIT A"/>
    <property type="match status" value="1"/>
</dbReference>
<feature type="transmembrane region" description="Helical" evidence="8">
    <location>
        <begin position="401"/>
        <end position="423"/>
    </location>
</feature>
<dbReference type="GO" id="GO:0007035">
    <property type="term" value="P:vacuolar acidification"/>
    <property type="evidence" value="ECO:0007669"/>
    <property type="project" value="TreeGrafter"/>
</dbReference>
<feature type="transmembrane region" description="Helical" evidence="8">
    <location>
        <begin position="351"/>
        <end position="375"/>
    </location>
</feature>
<evidence type="ECO:0000256" key="7">
    <source>
        <dbReference type="ARBA" id="ARBA00023136"/>
    </source>
</evidence>
<feature type="transmembrane region" description="Helical" evidence="8">
    <location>
        <begin position="435"/>
        <end position="452"/>
    </location>
</feature>
<dbReference type="InterPro" id="IPR002490">
    <property type="entry name" value="V-ATPase_116kDa_su"/>
</dbReference>
<comment type="similarity">
    <text evidence="2">Belongs to the V-ATPase 116 kDa subunit family.</text>
</comment>
<feature type="transmembrane region" description="Helical" evidence="8">
    <location>
        <begin position="308"/>
        <end position="339"/>
    </location>
</feature>
<dbReference type="GO" id="GO:0016471">
    <property type="term" value="C:vacuolar proton-transporting V-type ATPase complex"/>
    <property type="evidence" value="ECO:0007669"/>
    <property type="project" value="TreeGrafter"/>
</dbReference>
<reference evidence="9 10" key="1">
    <citation type="submission" date="2019-08" db="EMBL/GenBank/DDBJ databases">
        <authorList>
            <person name="Dhanesh K."/>
            <person name="Kumar G."/>
            <person name="Sasikala C."/>
            <person name="Venkata Ramana C."/>
        </authorList>
    </citation>
    <scope>NUCLEOTIDE SEQUENCE [LARGE SCALE GENOMIC DNA]</scope>
    <source>
        <strain evidence="9 10">JC645</strain>
    </source>
</reference>
<dbReference type="GO" id="GO:0051117">
    <property type="term" value="F:ATPase binding"/>
    <property type="evidence" value="ECO:0007669"/>
    <property type="project" value="TreeGrafter"/>
</dbReference>
<keyword evidence="7 8" id="KW-0472">Membrane</keyword>
<evidence type="ECO:0000256" key="6">
    <source>
        <dbReference type="ARBA" id="ARBA00023065"/>
    </source>
</evidence>
<feature type="transmembrane region" description="Helical" evidence="8">
    <location>
        <begin position="532"/>
        <end position="552"/>
    </location>
</feature>
<dbReference type="PANTHER" id="PTHR11629">
    <property type="entry name" value="VACUOLAR PROTON ATPASES"/>
    <property type="match status" value="1"/>
</dbReference>
<dbReference type="RefSeq" id="WP_150079020.1">
    <property type="nucleotide sequence ID" value="NZ_VWOX01000017.1"/>
</dbReference>
<sequence>MAIVPLSRVTFVGSEAQRESMLEGLQQLGCLHVLDISGEEDSQPWEHPKRNDMHAALRYLQQCPVQRPEVTHPTDYHAHQITDQALANRDRLRELHKQREDLGEAIERTRPWGEFRLPSGNALKGQSLWFYRLRHRQLSELPPDTVHTVINRDREFCYVVVVAPELPSEMPVPPIELDRRPLSELRAELARVEEEIEAANLERMSLTRWVSLLHRDLATADLEVERGNVKELLRRDGPLVAIQAWAPKKRLPELQEFAREHELALLASPPSETDQPPTLLHNPAPVSGAEGAVTFFMTPGYGSWDPTWIMYLSFSLFFAMIMADAGYGVVLGAILAFVWKRLGSTESGRQFRYLAVFMVAVTIGYGVLIGSYFGISPPEGSLPDRLVIKSGGEPVINNREAMMLFAATIGVFHLALANVIVAWQLIGKSRALSHVGWVSALIGGWMMALGKIPKPAVAQWLSTQVGGSEAGWVNGLWNGGMVLLGAGLALVLFFTSERPLFSKRPIDWLMRPVDGLMGLTNITKAFGDALSYLRLFALGLASAQLAIIFNQLASDASQIRGVGLLLGLLIFLVGHTLNLVLAIVGGVVHGLRLNCIEFFSWSLTEEGQPFHAFGKKG</sequence>
<organism evidence="9 10">
    <name type="scientific">Roseiconus nitratireducens</name>
    <dbReference type="NCBI Taxonomy" id="2605748"/>
    <lineage>
        <taxon>Bacteria</taxon>
        <taxon>Pseudomonadati</taxon>
        <taxon>Planctomycetota</taxon>
        <taxon>Planctomycetia</taxon>
        <taxon>Pirellulales</taxon>
        <taxon>Pirellulaceae</taxon>
        <taxon>Roseiconus</taxon>
    </lineage>
</organism>
<evidence type="ECO:0000313" key="10">
    <source>
        <dbReference type="Proteomes" id="UP000324479"/>
    </source>
</evidence>
<evidence type="ECO:0000256" key="1">
    <source>
        <dbReference type="ARBA" id="ARBA00004141"/>
    </source>
</evidence>
<comment type="caution">
    <text evidence="9">The sequence shown here is derived from an EMBL/GenBank/DDBJ whole genome shotgun (WGS) entry which is preliminary data.</text>
</comment>
<feature type="transmembrane region" description="Helical" evidence="8">
    <location>
        <begin position="472"/>
        <end position="494"/>
    </location>
</feature>
<keyword evidence="10" id="KW-1185">Reference proteome</keyword>
<evidence type="ECO:0000256" key="4">
    <source>
        <dbReference type="ARBA" id="ARBA00022692"/>
    </source>
</evidence>
<evidence type="ECO:0000256" key="5">
    <source>
        <dbReference type="ARBA" id="ARBA00022989"/>
    </source>
</evidence>
<keyword evidence="4 8" id="KW-0812">Transmembrane</keyword>
<dbReference type="AlphaFoldDB" id="A0A5M6CWW9"/>
<keyword evidence="5 8" id="KW-1133">Transmembrane helix</keyword>
<evidence type="ECO:0000313" key="9">
    <source>
        <dbReference type="EMBL" id="KAA5539711.1"/>
    </source>
</evidence>
<proteinExistence type="inferred from homology"/>
<dbReference type="GO" id="GO:0033179">
    <property type="term" value="C:proton-transporting V-type ATPase, V0 domain"/>
    <property type="evidence" value="ECO:0007669"/>
    <property type="project" value="InterPro"/>
</dbReference>
<dbReference type="GO" id="GO:0046961">
    <property type="term" value="F:proton-transporting ATPase activity, rotational mechanism"/>
    <property type="evidence" value="ECO:0007669"/>
    <property type="project" value="InterPro"/>
</dbReference>
<feature type="transmembrane region" description="Helical" evidence="8">
    <location>
        <begin position="564"/>
        <end position="588"/>
    </location>
</feature>
<keyword evidence="6" id="KW-0406">Ion transport</keyword>
<evidence type="ECO:0000256" key="3">
    <source>
        <dbReference type="ARBA" id="ARBA00022448"/>
    </source>
</evidence>
<accession>A0A5M6CWW9</accession>